<accession>A0A9X7N0V8</accession>
<dbReference type="KEGG" id="pden:F1C79_15555"/>
<keyword evidence="3" id="KW-1185">Reference proteome</keyword>
<dbReference type="Proteomes" id="UP000326659">
    <property type="component" value="Chromosome"/>
</dbReference>
<reference evidence="2 3" key="1">
    <citation type="submission" date="2019-09" db="EMBL/GenBank/DDBJ databases">
        <title>Prosopis cineraria nodule microbiome.</title>
        <authorList>
            <person name="Chaluvadi S.R."/>
            <person name="Ali R."/>
            <person name="Wang X."/>
        </authorList>
    </citation>
    <scope>NUCLEOTIDE SEQUENCE [LARGE SCALE GENOMIC DNA]</scope>
    <source>
        <strain evidence="2 3">BG1</strain>
    </source>
</reference>
<protein>
    <submittedName>
        <fullName evidence="2">Uncharacterized protein</fullName>
    </submittedName>
</protein>
<dbReference type="AlphaFoldDB" id="A0A9X7N0V8"/>
<evidence type="ECO:0000256" key="1">
    <source>
        <dbReference type="SAM" id="MobiDB-lite"/>
    </source>
</evidence>
<proteinExistence type="predicted"/>
<dbReference type="EMBL" id="CP043626">
    <property type="protein sequence ID" value="QEY72904.1"/>
    <property type="molecule type" value="Genomic_DNA"/>
</dbReference>
<sequence>MPAIRAHGALLQVDAWFPGSPGQKEGRRAACETRTLPRGGNAKDSSHDSLRGGLFGVAPADQAPGNQLML</sequence>
<organism evidence="2 3">
    <name type="scientific">Pseudomonas denitrificans</name>
    <dbReference type="NCBI Taxonomy" id="43306"/>
    <lineage>
        <taxon>Bacteria</taxon>
        <taxon>Pseudomonadati</taxon>
        <taxon>Pseudomonadota</taxon>
        <taxon>Gammaproteobacteria</taxon>
        <taxon>Pseudomonadales</taxon>
        <taxon>Pseudomonadaceae</taxon>
        <taxon>Halopseudomonas</taxon>
    </lineage>
</organism>
<feature type="region of interest" description="Disordered" evidence="1">
    <location>
        <begin position="35"/>
        <end position="70"/>
    </location>
</feature>
<evidence type="ECO:0000313" key="2">
    <source>
        <dbReference type="EMBL" id="QEY72904.1"/>
    </source>
</evidence>
<evidence type="ECO:0000313" key="3">
    <source>
        <dbReference type="Proteomes" id="UP000326659"/>
    </source>
</evidence>
<gene>
    <name evidence="2" type="ORF">F1C79_15555</name>
</gene>
<name>A0A9X7N0V8_PSEDE</name>
<dbReference type="RefSeq" id="WP_151187929.1">
    <property type="nucleotide sequence ID" value="NZ_CP043626.1"/>
</dbReference>